<dbReference type="OrthoDB" id="7850692at2759"/>
<dbReference type="EnsemblMetazoa" id="XM_017130032.1">
    <property type="protein sequence ID" value="XP_016985521.1"/>
    <property type="gene ID" value="LOC108049024"/>
</dbReference>
<keyword evidence="2" id="KW-1185">Reference proteome</keyword>
<proteinExistence type="predicted"/>
<gene>
    <name evidence="3" type="primary">LOC108049024</name>
    <name evidence="1" type="synonym">108049024</name>
</gene>
<evidence type="ECO:0000313" key="1">
    <source>
        <dbReference type="EnsemblMetazoa" id="XP_016985521.1"/>
    </source>
</evidence>
<organism evidence="3">
    <name type="scientific">Drosophila rhopaloa</name>
    <name type="common">Fruit fly</name>
    <dbReference type="NCBI Taxonomy" id="1041015"/>
    <lineage>
        <taxon>Eukaryota</taxon>
        <taxon>Metazoa</taxon>
        <taxon>Ecdysozoa</taxon>
        <taxon>Arthropoda</taxon>
        <taxon>Hexapoda</taxon>
        <taxon>Insecta</taxon>
        <taxon>Pterygota</taxon>
        <taxon>Neoptera</taxon>
        <taxon>Endopterygota</taxon>
        <taxon>Diptera</taxon>
        <taxon>Brachycera</taxon>
        <taxon>Muscomorpha</taxon>
        <taxon>Ephydroidea</taxon>
        <taxon>Drosophilidae</taxon>
        <taxon>Drosophila</taxon>
        <taxon>Sophophora</taxon>
    </lineage>
</organism>
<evidence type="ECO:0000313" key="2">
    <source>
        <dbReference type="Proteomes" id="UP001652680"/>
    </source>
</evidence>
<reference evidence="1" key="3">
    <citation type="submission" date="2025-05" db="UniProtKB">
        <authorList>
            <consortium name="EnsemblMetazoa"/>
        </authorList>
    </citation>
    <scope>IDENTIFICATION</scope>
</reference>
<dbReference type="GeneID" id="108049024"/>
<name>A0A6P4FJM8_DRORH</name>
<dbReference type="AlphaFoldDB" id="A0A6P4FJM8"/>
<dbReference type="RefSeq" id="XP_016985521.1">
    <property type="nucleotide sequence ID" value="XM_017130032.1"/>
</dbReference>
<protein>
    <submittedName>
        <fullName evidence="3">Uncharacterized protein LOC108049024</fullName>
    </submittedName>
</protein>
<dbReference type="Proteomes" id="UP001652680">
    <property type="component" value="Unassembled WGS sequence"/>
</dbReference>
<sequence>MTGLKLGNFYTKCIPSKKKRFKGLSQRKYLMKGQPLGMENTPRVDFSVHPIVLPIPKKLESSVGWEPLSKHVIGSFQLEFHRDSVRERLEIKATLPSPRVPEKTTPNPEDEQLYELFVCNSQGQLLAKIPFLESDYRRAAHKAIDSMSI</sequence>
<evidence type="ECO:0000313" key="3">
    <source>
        <dbReference type="RefSeq" id="XP_016985521.1"/>
    </source>
</evidence>
<reference evidence="2" key="1">
    <citation type="journal article" date="2021" name="Elife">
        <title>Highly contiguous assemblies of 101 drosophilid genomes.</title>
        <authorList>
            <person name="Kim B.Y."/>
            <person name="Wang J.R."/>
            <person name="Miller D.E."/>
            <person name="Barmina O."/>
            <person name="Delaney E."/>
            <person name="Thompson A."/>
            <person name="Comeault A.A."/>
            <person name="Peede D."/>
            <person name="D'Agostino E.R."/>
            <person name="Pelaez J."/>
            <person name="Aguilar J.M."/>
            <person name="Haji D."/>
            <person name="Matsunaga T."/>
            <person name="Armstrong E.E."/>
            <person name="Zych M."/>
            <person name="Ogawa Y."/>
            <person name="Stamenkovic-Radak M."/>
            <person name="Jelic M."/>
            <person name="Veselinovic M.S."/>
            <person name="Tanaskovic M."/>
            <person name="Eric P."/>
            <person name="Gao J.J."/>
            <person name="Katoh T.K."/>
            <person name="Toda M.J."/>
            <person name="Watabe H."/>
            <person name="Watada M."/>
            <person name="Davis J.S."/>
            <person name="Moyle L.C."/>
            <person name="Manoli G."/>
            <person name="Bertolini E."/>
            <person name="Kostal V."/>
            <person name="Hawley R.S."/>
            <person name="Takahashi A."/>
            <person name="Jones C.D."/>
            <person name="Price D.K."/>
            <person name="Whiteman N."/>
            <person name="Kopp A."/>
            <person name="Matute D.R."/>
            <person name="Petrov D.A."/>
        </authorList>
    </citation>
    <scope>NUCLEOTIDE SEQUENCE [LARGE SCALE GENOMIC DNA]</scope>
</reference>
<reference evidence="3" key="2">
    <citation type="submission" date="2025-04" db="UniProtKB">
        <authorList>
            <consortium name="RefSeq"/>
        </authorList>
    </citation>
    <scope>IDENTIFICATION</scope>
</reference>
<accession>A0A6P4FJM8</accession>